<dbReference type="Proteomes" id="UP000494040">
    <property type="component" value="Unassembled WGS sequence"/>
</dbReference>
<feature type="compositionally biased region" description="Basic and acidic residues" evidence="1">
    <location>
        <begin position="70"/>
        <end position="79"/>
    </location>
</feature>
<dbReference type="GeneID" id="106664437"/>
<protein>
    <recommendedName>
        <fullName evidence="4">Thyroid transcription factor 1-associated protein 26</fullName>
    </recommendedName>
</protein>
<dbReference type="KEGG" id="clec:106664437"/>
<evidence type="ECO:0008006" key="4">
    <source>
        <dbReference type="Google" id="ProtNLM"/>
    </source>
</evidence>
<accession>A0A8I6RLI8</accession>
<sequence length="155" mass="18969">MMTSKLKKTSEDEPKRKFDKKKWREIKYSKAARVKQWEEKRRKVMKHKLNKQLRKEGFTQKDLSQSSNQEKGRFKENHKQKVTLQQTLAEKKKQREQEEQDRLKRKKEQQEALQQYKIKKLERVKKLSRKTRKGQPLMNPRIELLYKQLQSSIST</sequence>
<reference evidence="2" key="1">
    <citation type="submission" date="2022-01" db="UniProtKB">
        <authorList>
            <consortium name="EnsemblMetazoa"/>
        </authorList>
    </citation>
    <scope>IDENTIFICATION</scope>
</reference>
<dbReference type="RefSeq" id="XP_014245625.1">
    <property type="nucleotide sequence ID" value="XM_014390139.2"/>
</dbReference>
<feature type="compositionally biased region" description="Basic and acidic residues" evidence="1">
    <location>
        <begin position="89"/>
        <end position="102"/>
    </location>
</feature>
<dbReference type="InterPro" id="IPR013730">
    <property type="entry name" value="Fyv7/TAP26"/>
</dbReference>
<dbReference type="OrthoDB" id="5377144at2759"/>
<dbReference type="Pfam" id="PF08524">
    <property type="entry name" value="rRNA_processing"/>
    <property type="match status" value="1"/>
</dbReference>
<name>A0A8I6RLI8_CIMLE</name>
<feature type="region of interest" description="Disordered" evidence="1">
    <location>
        <begin position="1"/>
        <end position="22"/>
    </location>
</feature>
<organism evidence="2 3">
    <name type="scientific">Cimex lectularius</name>
    <name type="common">Bed bug</name>
    <name type="synonym">Acanthia lectularia</name>
    <dbReference type="NCBI Taxonomy" id="79782"/>
    <lineage>
        <taxon>Eukaryota</taxon>
        <taxon>Metazoa</taxon>
        <taxon>Ecdysozoa</taxon>
        <taxon>Arthropoda</taxon>
        <taxon>Hexapoda</taxon>
        <taxon>Insecta</taxon>
        <taxon>Pterygota</taxon>
        <taxon>Neoptera</taxon>
        <taxon>Paraneoptera</taxon>
        <taxon>Hemiptera</taxon>
        <taxon>Heteroptera</taxon>
        <taxon>Panheteroptera</taxon>
        <taxon>Cimicomorpha</taxon>
        <taxon>Cimicidae</taxon>
        <taxon>Cimex</taxon>
    </lineage>
</organism>
<feature type="region of interest" description="Disordered" evidence="1">
    <location>
        <begin position="34"/>
        <end position="112"/>
    </location>
</feature>
<evidence type="ECO:0000313" key="2">
    <source>
        <dbReference type="EnsemblMetazoa" id="XP_014245625.1"/>
    </source>
</evidence>
<dbReference type="OMA" id="YKINQWE"/>
<keyword evidence="3" id="KW-1185">Reference proteome</keyword>
<proteinExistence type="predicted"/>
<feature type="compositionally biased region" description="Basic residues" evidence="1">
    <location>
        <begin position="42"/>
        <end position="52"/>
    </location>
</feature>
<evidence type="ECO:0000313" key="3">
    <source>
        <dbReference type="Proteomes" id="UP000494040"/>
    </source>
</evidence>
<evidence type="ECO:0000256" key="1">
    <source>
        <dbReference type="SAM" id="MobiDB-lite"/>
    </source>
</evidence>
<dbReference type="EnsemblMetazoa" id="XM_014390139.2">
    <property type="protein sequence ID" value="XP_014245625.1"/>
    <property type="gene ID" value="LOC106664437"/>
</dbReference>
<dbReference type="AlphaFoldDB" id="A0A8I6RLI8"/>